<reference evidence="2" key="1">
    <citation type="journal article" date="2013" name="Nat. Commun.">
        <title>Whole-genome sequencing of Oryza brachyantha reveals mechanisms underlying Oryza genome evolution.</title>
        <authorList>
            <person name="Chen J."/>
            <person name="Huang Q."/>
            <person name="Gao D."/>
            <person name="Wang J."/>
            <person name="Lang Y."/>
            <person name="Liu T."/>
            <person name="Li B."/>
            <person name="Bai Z."/>
            <person name="Luis Goicoechea J."/>
            <person name="Liang C."/>
            <person name="Chen C."/>
            <person name="Zhang W."/>
            <person name="Sun S."/>
            <person name="Liao Y."/>
            <person name="Zhang X."/>
            <person name="Yang L."/>
            <person name="Song C."/>
            <person name="Wang M."/>
            <person name="Shi J."/>
            <person name="Liu G."/>
            <person name="Liu J."/>
            <person name="Zhou H."/>
            <person name="Zhou W."/>
            <person name="Yu Q."/>
            <person name="An N."/>
            <person name="Chen Y."/>
            <person name="Cai Q."/>
            <person name="Wang B."/>
            <person name="Liu B."/>
            <person name="Min J."/>
            <person name="Huang Y."/>
            <person name="Wu H."/>
            <person name="Li Z."/>
            <person name="Zhang Y."/>
            <person name="Yin Y."/>
            <person name="Song W."/>
            <person name="Jiang J."/>
            <person name="Jackson S.A."/>
            <person name="Wing R.A."/>
            <person name="Wang J."/>
            <person name="Chen M."/>
        </authorList>
    </citation>
    <scope>NUCLEOTIDE SEQUENCE [LARGE SCALE GENOMIC DNA]</scope>
    <source>
        <strain evidence="2">cv. IRGC 101232</strain>
    </source>
</reference>
<feature type="compositionally biased region" description="Low complexity" evidence="1">
    <location>
        <begin position="16"/>
        <end position="33"/>
    </location>
</feature>
<keyword evidence="3" id="KW-1185">Reference proteome</keyword>
<dbReference type="AlphaFoldDB" id="J3LN47"/>
<organism evidence="2">
    <name type="scientific">Oryza brachyantha</name>
    <name type="common">malo sina</name>
    <dbReference type="NCBI Taxonomy" id="4533"/>
    <lineage>
        <taxon>Eukaryota</taxon>
        <taxon>Viridiplantae</taxon>
        <taxon>Streptophyta</taxon>
        <taxon>Embryophyta</taxon>
        <taxon>Tracheophyta</taxon>
        <taxon>Spermatophyta</taxon>
        <taxon>Magnoliopsida</taxon>
        <taxon>Liliopsida</taxon>
        <taxon>Poales</taxon>
        <taxon>Poaceae</taxon>
        <taxon>BOP clade</taxon>
        <taxon>Oryzoideae</taxon>
        <taxon>Oryzeae</taxon>
        <taxon>Oryzinae</taxon>
        <taxon>Oryza</taxon>
    </lineage>
</organism>
<reference evidence="2" key="2">
    <citation type="submission" date="2013-04" db="UniProtKB">
        <authorList>
            <consortium name="EnsemblPlants"/>
        </authorList>
    </citation>
    <scope>IDENTIFICATION</scope>
</reference>
<proteinExistence type="predicted"/>
<feature type="compositionally biased region" description="Basic and acidic residues" evidence="1">
    <location>
        <begin position="43"/>
        <end position="74"/>
    </location>
</feature>
<dbReference type="EnsemblPlants" id="OB03G24730.1">
    <property type="protein sequence ID" value="OB03G24730.1"/>
    <property type="gene ID" value="OB03G24730"/>
</dbReference>
<feature type="region of interest" description="Disordered" evidence="1">
    <location>
        <begin position="1"/>
        <end position="74"/>
    </location>
</feature>
<sequence>HRIVIGSSLVLTQQQRATGRRPTPSPPSVTASALLPNPSSKQVHSDGSDNRKAGEVRRGEEKKSDAPERADAAT</sequence>
<dbReference type="Proteomes" id="UP000006038">
    <property type="component" value="Chromosome 3"/>
</dbReference>
<dbReference type="Gramene" id="OB03G24730.1">
    <property type="protein sequence ID" value="OB03G24730.1"/>
    <property type="gene ID" value="OB03G24730"/>
</dbReference>
<name>J3LN47_ORYBR</name>
<evidence type="ECO:0000313" key="2">
    <source>
        <dbReference type="EnsemblPlants" id="OB03G24730.1"/>
    </source>
</evidence>
<dbReference type="HOGENOM" id="CLU_2695136_0_0_1"/>
<accession>J3LN47</accession>
<evidence type="ECO:0000256" key="1">
    <source>
        <dbReference type="SAM" id="MobiDB-lite"/>
    </source>
</evidence>
<protein>
    <submittedName>
        <fullName evidence="2">Uncharacterized protein</fullName>
    </submittedName>
</protein>
<evidence type="ECO:0000313" key="3">
    <source>
        <dbReference type="Proteomes" id="UP000006038"/>
    </source>
</evidence>